<feature type="non-terminal residue" evidence="1">
    <location>
        <position position="271"/>
    </location>
</feature>
<dbReference type="EMBL" id="KN835413">
    <property type="protein sequence ID" value="KIK38066.1"/>
    <property type="molecule type" value="Genomic_DNA"/>
</dbReference>
<gene>
    <name evidence="1" type="ORF">CY34DRAFT_91612</name>
</gene>
<dbReference type="HOGENOM" id="CLU_1028812_0_0_1"/>
<dbReference type="InParanoid" id="A0A0D0A8P5"/>
<dbReference type="AlphaFoldDB" id="A0A0D0A8P5"/>
<evidence type="ECO:0000313" key="2">
    <source>
        <dbReference type="Proteomes" id="UP000054485"/>
    </source>
</evidence>
<organism evidence="1 2">
    <name type="scientific">Suillus luteus UH-Slu-Lm8-n1</name>
    <dbReference type="NCBI Taxonomy" id="930992"/>
    <lineage>
        <taxon>Eukaryota</taxon>
        <taxon>Fungi</taxon>
        <taxon>Dikarya</taxon>
        <taxon>Basidiomycota</taxon>
        <taxon>Agaricomycotina</taxon>
        <taxon>Agaricomycetes</taxon>
        <taxon>Agaricomycetidae</taxon>
        <taxon>Boletales</taxon>
        <taxon>Suillineae</taxon>
        <taxon>Suillaceae</taxon>
        <taxon>Suillus</taxon>
    </lineage>
</organism>
<proteinExistence type="predicted"/>
<reference evidence="1 2" key="1">
    <citation type="submission" date="2014-04" db="EMBL/GenBank/DDBJ databases">
        <authorList>
            <consortium name="DOE Joint Genome Institute"/>
            <person name="Kuo A."/>
            <person name="Ruytinx J."/>
            <person name="Rineau F."/>
            <person name="Colpaert J."/>
            <person name="Kohler A."/>
            <person name="Nagy L.G."/>
            <person name="Floudas D."/>
            <person name="Copeland A."/>
            <person name="Barry K.W."/>
            <person name="Cichocki N."/>
            <person name="Veneault-Fourrey C."/>
            <person name="LaButti K."/>
            <person name="Lindquist E.A."/>
            <person name="Lipzen A."/>
            <person name="Lundell T."/>
            <person name="Morin E."/>
            <person name="Murat C."/>
            <person name="Sun H."/>
            <person name="Tunlid A."/>
            <person name="Henrissat B."/>
            <person name="Grigoriev I.V."/>
            <person name="Hibbett D.S."/>
            <person name="Martin F."/>
            <person name="Nordberg H.P."/>
            <person name="Cantor M.N."/>
            <person name="Hua S.X."/>
        </authorList>
    </citation>
    <scope>NUCLEOTIDE SEQUENCE [LARGE SCALE GENOMIC DNA]</scope>
    <source>
        <strain evidence="1 2">UH-Slu-Lm8-n1</strain>
    </source>
</reference>
<accession>A0A0D0A8P5</accession>
<name>A0A0D0A8P5_9AGAM</name>
<reference evidence="2" key="2">
    <citation type="submission" date="2015-01" db="EMBL/GenBank/DDBJ databases">
        <title>Evolutionary Origins and Diversification of the Mycorrhizal Mutualists.</title>
        <authorList>
            <consortium name="DOE Joint Genome Institute"/>
            <consortium name="Mycorrhizal Genomics Consortium"/>
            <person name="Kohler A."/>
            <person name="Kuo A."/>
            <person name="Nagy L.G."/>
            <person name="Floudas D."/>
            <person name="Copeland A."/>
            <person name="Barry K.W."/>
            <person name="Cichocki N."/>
            <person name="Veneault-Fourrey C."/>
            <person name="LaButti K."/>
            <person name="Lindquist E.A."/>
            <person name="Lipzen A."/>
            <person name="Lundell T."/>
            <person name="Morin E."/>
            <person name="Murat C."/>
            <person name="Riley R."/>
            <person name="Ohm R."/>
            <person name="Sun H."/>
            <person name="Tunlid A."/>
            <person name="Henrissat B."/>
            <person name="Grigoriev I.V."/>
            <person name="Hibbett D.S."/>
            <person name="Martin F."/>
        </authorList>
    </citation>
    <scope>NUCLEOTIDE SEQUENCE [LARGE SCALE GENOMIC DNA]</scope>
    <source>
        <strain evidence="2">UH-Slu-Lm8-n1</strain>
    </source>
</reference>
<sequence length="271" mass="30694">MPGALLALSAPSHAEQLDSSRDAAEASPIPWCWPIWQQRTMLSSTPLSVNVTEDTPIAWKSLEINQAVLTFANNFWAIEDGAQVDYIKKDRPDNDNKGRQHWLDYCHANWSNWKINSTVDAVLAERGLDPYSVMKRLKVANLPDLATSQVALAYSGLAEALFGPESFTEDGIALKEPVRRFLDALAAHHWAKNRKSVVRERGRLGKLKNKVDETWKEFSSMAEQNKRLDAEYIRAWLKDVEGLTKILTRYGDQESLKQLSDQQETLSDLLQ</sequence>
<keyword evidence="2" id="KW-1185">Reference proteome</keyword>
<dbReference type="Proteomes" id="UP000054485">
    <property type="component" value="Unassembled WGS sequence"/>
</dbReference>
<dbReference type="OrthoDB" id="2682029at2759"/>
<evidence type="ECO:0000313" key="1">
    <source>
        <dbReference type="EMBL" id="KIK38066.1"/>
    </source>
</evidence>
<protein>
    <submittedName>
        <fullName evidence="1">Uncharacterized protein</fullName>
    </submittedName>
</protein>